<evidence type="ECO:0000313" key="2">
    <source>
        <dbReference type="Proteomes" id="UP000054018"/>
    </source>
</evidence>
<dbReference type="AlphaFoldDB" id="A0A0C9XIU6"/>
<reference evidence="1 2" key="1">
    <citation type="submission" date="2014-04" db="EMBL/GenBank/DDBJ databases">
        <authorList>
            <consortium name="DOE Joint Genome Institute"/>
            <person name="Kuo A."/>
            <person name="Kohler A."/>
            <person name="Costa M.D."/>
            <person name="Nagy L.G."/>
            <person name="Floudas D."/>
            <person name="Copeland A."/>
            <person name="Barry K.W."/>
            <person name="Cichocki N."/>
            <person name="Veneault-Fourrey C."/>
            <person name="LaButti K."/>
            <person name="Lindquist E.A."/>
            <person name="Lipzen A."/>
            <person name="Lundell T."/>
            <person name="Morin E."/>
            <person name="Murat C."/>
            <person name="Sun H."/>
            <person name="Tunlid A."/>
            <person name="Henrissat B."/>
            <person name="Grigoriev I.V."/>
            <person name="Hibbett D.S."/>
            <person name="Martin F."/>
            <person name="Nordberg H.P."/>
            <person name="Cantor M.N."/>
            <person name="Hua S.X."/>
        </authorList>
    </citation>
    <scope>NUCLEOTIDE SEQUENCE [LARGE SCALE GENOMIC DNA]</scope>
    <source>
        <strain evidence="1 2">441</strain>
    </source>
</reference>
<proteinExistence type="predicted"/>
<reference evidence="2" key="2">
    <citation type="submission" date="2015-01" db="EMBL/GenBank/DDBJ databases">
        <title>Evolutionary Origins and Diversification of the Mycorrhizal Mutualists.</title>
        <authorList>
            <consortium name="DOE Joint Genome Institute"/>
            <consortium name="Mycorrhizal Genomics Consortium"/>
            <person name="Kohler A."/>
            <person name="Kuo A."/>
            <person name="Nagy L.G."/>
            <person name="Floudas D."/>
            <person name="Copeland A."/>
            <person name="Barry K.W."/>
            <person name="Cichocki N."/>
            <person name="Veneault-Fourrey C."/>
            <person name="LaButti K."/>
            <person name="Lindquist E.A."/>
            <person name="Lipzen A."/>
            <person name="Lundell T."/>
            <person name="Morin E."/>
            <person name="Murat C."/>
            <person name="Riley R."/>
            <person name="Ohm R."/>
            <person name="Sun H."/>
            <person name="Tunlid A."/>
            <person name="Henrissat B."/>
            <person name="Grigoriev I.V."/>
            <person name="Hibbett D.S."/>
            <person name="Martin F."/>
        </authorList>
    </citation>
    <scope>NUCLEOTIDE SEQUENCE [LARGE SCALE GENOMIC DNA]</scope>
    <source>
        <strain evidence="2">441</strain>
    </source>
</reference>
<dbReference type="EMBL" id="KN834101">
    <property type="protein sequence ID" value="KIK12255.1"/>
    <property type="molecule type" value="Genomic_DNA"/>
</dbReference>
<dbReference type="STRING" id="765257.A0A0C9XIU6"/>
<name>A0A0C9XIU6_9AGAM</name>
<feature type="non-terminal residue" evidence="1">
    <location>
        <position position="1"/>
    </location>
</feature>
<keyword evidence="2" id="KW-1185">Reference proteome</keyword>
<gene>
    <name evidence="1" type="ORF">PISMIDRAFT_121175</name>
</gene>
<sequence length="186" mass="21301">RCWLSRPECPKVIRQCKFLFDKYLSAGENLSYDSTYESNKAPSSVPSDLRKLTSAKLIVFYPHFRFGGSNFSCRSTHVGNSLVFFYPGGCTSTAVPGSIKYIISYKGEIQFVIQRQLHANEDVLDPFCRYPHFPASLYSAQLSDMLELVRPSWVVCHFAQWQYSQGEVVILRLTQVCHESEFMTNN</sequence>
<accession>A0A0C9XIU6</accession>
<dbReference type="OrthoDB" id="3247418at2759"/>
<organism evidence="1 2">
    <name type="scientific">Pisolithus microcarpus 441</name>
    <dbReference type="NCBI Taxonomy" id="765257"/>
    <lineage>
        <taxon>Eukaryota</taxon>
        <taxon>Fungi</taxon>
        <taxon>Dikarya</taxon>
        <taxon>Basidiomycota</taxon>
        <taxon>Agaricomycotina</taxon>
        <taxon>Agaricomycetes</taxon>
        <taxon>Agaricomycetidae</taxon>
        <taxon>Boletales</taxon>
        <taxon>Sclerodermatineae</taxon>
        <taxon>Pisolithaceae</taxon>
        <taxon>Pisolithus</taxon>
    </lineage>
</organism>
<dbReference type="Proteomes" id="UP000054018">
    <property type="component" value="Unassembled WGS sequence"/>
</dbReference>
<protein>
    <submittedName>
        <fullName evidence="1">Uncharacterized protein</fullName>
    </submittedName>
</protein>
<dbReference type="HOGENOM" id="CLU_067870_0_0_1"/>
<evidence type="ECO:0000313" key="1">
    <source>
        <dbReference type="EMBL" id="KIK12255.1"/>
    </source>
</evidence>